<proteinExistence type="predicted"/>
<evidence type="ECO:0000313" key="2">
    <source>
        <dbReference type="Proteomes" id="UP000826661"/>
    </source>
</evidence>
<reference evidence="1 2" key="1">
    <citation type="journal article" date="2021" name="BMC Genomics">
        <title>Telomere-to-telomere genome assembly of asparaginase-producing Trichoderma simmonsii.</title>
        <authorList>
            <person name="Chung D."/>
            <person name="Kwon Y.M."/>
            <person name="Yang Y."/>
        </authorList>
    </citation>
    <scope>NUCLEOTIDE SEQUENCE [LARGE SCALE GENOMIC DNA]</scope>
    <source>
        <strain evidence="1 2">GH-Sj1</strain>
    </source>
</reference>
<protein>
    <submittedName>
        <fullName evidence="1">Uncharacterized protein</fullName>
    </submittedName>
</protein>
<accession>A0A8G0LL20</accession>
<dbReference type="EMBL" id="CP075869">
    <property type="protein sequence ID" value="QYT04273.1"/>
    <property type="molecule type" value="Genomic_DNA"/>
</dbReference>
<organism evidence="1 2">
    <name type="scientific">Trichoderma simmonsii</name>
    <dbReference type="NCBI Taxonomy" id="1491479"/>
    <lineage>
        <taxon>Eukaryota</taxon>
        <taxon>Fungi</taxon>
        <taxon>Dikarya</taxon>
        <taxon>Ascomycota</taxon>
        <taxon>Pezizomycotina</taxon>
        <taxon>Sordariomycetes</taxon>
        <taxon>Hypocreomycetidae</taxon>
        <taxon>Hypocreales</taxon>
        <taxon>Hypocreaceae</taxon>
        <taxon>Trichoderma</taxon>
    </lineage>
</organism>
<name>A0A8G0LL20_9HYPO</name>
<keyword evidence="2" id="KW-1185">Reference proteome</keyword>
<evidence type="ECO:0000313" key="1">
    <source>
        <dbReference type="EMBL" id="QYT04273.1"/>
    </source>
</evidence>
<gene>
    <name evidence="1" type="ORF">H0G86_011192</name>
</gene>
<dbReference type="AlphaFoldDB" id="A0A8G0LL20"/>
<sequence length="67" mass="7823">MLQMFEDGPYRKEIRSKWSHLKEKLTPGRLRPLLEGVLKQLKRPNLPNPRVRRSSVLSLSLAVFSHS</sequence>
<dbReference type="Proteomes" id="UP000826661">
    <property type="component" value="Chromosome VI"/>
</dbReference>